<gene>
    <name evidence="6" type="ORF">PX52LOC_06260</name>
</gene>
<organism evidence="6 7">
    <name type="scientific">Limnoglobus roseus</name>
    <dbReference type="NCBI Taxonomy" id="2598579"/>
    <lineage>
        <taxon>Bacteria</taxon>
        <taxon>Pseudomonadati</taxon>
        <taxon>Planctomycetota</taxon>
        <taxon>Planctomycetia</taxon>
        <taxon>Gemmatales</taxon>
        <taxon>Gemmataceae</taxon>
        <taxon>Limnoglobus</taxon>
    </lineage>
</organism>
<dbReference type="SUPFAM" id="SSF69318">
    <property type="entry name" value="Integrin alpha N-terminal domain"/>
    <property type="match status" value="1"/>
</dbReference>
<dbReference type="KEGG" id="lrs:PX52LOC_06260"/>
<dbReference type="InterPro" id="IPR013783">
    <property type="entry name" value="Ig-like_fold"/>
</dbReference>
<proteinExistence type="predicted"/>
<evidence type="ECO:0000256" key="1">
    <source>
        <dbReference type="ARBA" id="ARBA00022729"/>
    </source>
</evidence>
<dbReference type="SUPFAM" id="SSF141072">
    <property type="entry name" value="CalX-like"/>
    <property type="match status" value="5"/>
</dbReference>
<dbReference type="Pfam" id="PF17963">
    <property type="entry name" value="Big_9"/>
    <property type="match status" value="1"/>
</dbReference>
<dbReference type="InterPro" id="IPR013517">
    <property type="entry name" value="FG-GAP"/>
</dbReference>
<feature type="domain" description="Calx-beta" evidence="5">
    <location>
        <begin position="2210"/>
        <end position="2310"/>
    </location>
</feature>
<dbReference type="InterPro" id="IPR003644">
    <property type="entry name" value="Calx_beta"/>
</dbReference>
<dbReference type="RefSeq" id="WP_149113620.1">
    <property type="nucleotide sequence ID" value="NZ_CP042425.1"/>
</dbReference>
<dbReference type="Pfam" id="PF03160">
    <property type="entry name" value="Calx-beta"/>
    <property type="match status" value="3"/>
</dbReference>
<accession>A0A5C1AK04</accession>
<keyword evidence="2" id="KW-0677">Repeat</keyword>
<feature type="domain" description="Calx-beta" evidence="5">
    <location>
        <begin position="1988"/>
        <end position="2086"/>
    </location>
</feature>
<evidence type="ECO:0000259" key="5">
    <source>
        <dbReference type="SMART" id="SM00237"/>
    </source>
</evidence>
<dbReference type="Pfam" id="PF13517">
    <property type="entry name" value="FG-GAP_3"/>
    <property type="match status" value="1"/>
</dbReference>
<sequence length="3088" mass="306046">MTLNHWLKQFLGSNNRTTRRTRPTARPRLLSLEDRTVPASLSATLTAGNLVVLDTDATGKNNDLSISVVGTDLVVTDAAETFISPPDVGTLSNGDQTLTVPLASITGNTVTINGAGGDDKYTTLVNSIPSTLQVQLTDNAGANAYTYNLTGATKATLASGDRGAAKLQATSPAAKGMVTQADTSSTDSTFTITNAASNSLQITLNGGGTANGQKDTTTILRDASANQVVTISDAVQGKLFGYTVPVASVNSLTITGTADDDDLQIGGFGGTSTTTPLPSSTTTNYNAGGGTNSLEFISGITGGPTYTFTTETSGSANLGRLLNYTGVGLPIIDSTTPTLTQGATSTFNFNTTANGGSEVITLSDVGPAGDRRVRIDSDVGGQAVEFAYPPTGIGQFQASIVINAGNGNDTVNIDSLDSAALPGLSLIGGNGTDTVNVNTSMTFATNLGLRVTAEKFTTAAGAAITVAAGTAAPFIAITADEVVLAPTSSLTGTGTNATVQFGPATAGLGLDLGGPGVPGSTVGLSAAELATISILILQLGTGTQVGNQFGPVTVSADVTFPTPTNVQIVALGDIVQNANAGSINTAGGSVFALPIYDKVNGPTAVYRPTRAGTDVFGAITIPTALISGTGIGLAVDISGNAPDVGYTQFNVAGAVDLTDYILLPSGAYLPQVGDVFTIVSATSVTGRLFDPTSDPANGVQRTLNDNDIFSFNGNTLRINYTATAVTLTVITPTISATLDAGNNLTVLDTDGTGKANNFNISVVGTNLIISDTVETFISAPAGGALSSDGKTLTVPLASISVGTITVNGAGGNDTYTTLVNTIPAAYSVVLADNAGANSYNYDLTGATTVALASGSRGAVKFQATAPTAGGLVSQVDTSSTTSTFTILNAATNSLQVTLNGGGTANGQRDTTSISRVGTNQVVSIVDATLGTIFGYSVLQTSLNSIAVVGTTDDDLVQLTWGSLGQLPLPTSGLTYNAGAGGADGLELVSGPVTEVGYGFLSPTSGSIGVLSGGGSVTINYTGIDQTIRDGLTASGGSNPGRGFTYTSASETITVTDNGTPMDGRIQIAAATAPAVEFLYPVSGTTTTIDGGDGDDVININGVDTNSPSGFILSGGLGADTINLNTDVTFQTNNRLVVVAERFTTGANVDVGISGGGFFDIRADAVELRAGSTITSGAANNVIAPLTPGVRMDLGGADAPGVLGLSAAELAGITATRLTYGNTTGTAAGIPGGITVSADISPVLSAGSPRALFLSTATGNIVQNQDAGSINAGTAPVSISTVANLANRYLPLRSGTDVTAAQVAFAGVLGINIAGNTVDTGYTQFNVTGTLGIQTGSTTRLELTGNYVPQAGDVFTIVSSTGSRTGTFRDVNGVALAENATIPFNGQTLRINYTNRVVTLTVVPSVTLDAANNLVITGSGGDDDISVAVVGTDLVVTNMAAAFANPTIPGATSSNGGNTITIPLASIGGTSAIVNAGPGDDTLTIDFSGGSIPLGIQFNGGAGGNDKLVLGPGTTTSVTHTFTNANDGSITLAGDLAGTFDYTGLEPIIDNLNADDRTFTFNGGSEAITVANGGTLGNLISSTLAESVDFANPNKSLTINAGTGADTVTITGLDTAFGATLTIDGGSGTDTVNLNAGITFAAGNSLAVTAEKVTTGPAAALITSGAGTLSITADEIALDATSALQSVGLVAIQPQSAGQNIDLGGADAVGTLGLTAAELDTITAGTLQIGTTGNGTITISDVIDLTDGPVIGTLLLSTAKTVTSSSTTPNSLAVGTLDITAGTGIGTGANPLAVSVTTLSTDTSGGNGDQFLAAISLVTIGGNDLIAGTGLVTLTEGAFALTPTGSIEGELQLGDGLGTGAMLAGNGTVNGSVTALSDGTISPGNSPGVIAITGDLTLTAGSVVAVEVNGSATAGVDYDQIQVSGTVSLSGATLVTSGTGSVAVGNAVRVIDNQGPNPVVGAFAGLAEGATRTINGVAFSNTYLGGTSNDVVLLSLASASIADVSAAEGNAGTTTFTFTIALTAASTSTVTLDWATADGTATEGDGDYVGASGTVTFAPGQTTQTFTVTVNGDLKREPDETFVVNLSNPLGTVLANSQAVGTILNDDAVPVVSIGDVSAAEGNVGTTAFTFAVTLSNPSSSAVTVNFATADGTASAGSDYQAATGTVTFLPGETSKTITVLVNGDTTSEVDETFVVNLNTTTNAAIGTGTATGTITNDDAVPTVSINDVTQAEGNAGTTVFTFTVALSAASGKTVTVNFVTSDGTALAGSDYQTASGVVTFLPDETSKTITVLVNGDTTSEPDEAFIVALSAATNATIADGQGVGTITDDDVVPVVSINDVTQAEGDAGTTTFTFTVTLAAASGKTVTVNYATANGSVLGGTDYQGTSGTLTFLPGETSKTVTVLVNGDMQFEGDETFVVNLSAATNATIGTGTGTGTITNDDSSPVVTLSLAESPFAENGGIATVTATLSNPSAFPVRITLSFAGTAILGTDYDASAGFIVIPPGALTGSITLTGLDNSLDAPDKTILLAVAGVNGGSTASPQQVTATIADDDSPVAVGESYSTVEDTALAVTAAGGLLINDNAAPGSTVELVASGPAHGTLTLQSDGSFAYTPATDFNGPDAFQYRVRNAVGEVSDPVIVSLNVTAVNDPPSFVKGPNQIDPRGTGVQAVSGWATSISAGPADESSQTLTFQVTSDNPALFAVQPAIDPATGTLTYTPAAFAFGTATVTVRLVDSGTGANTSPAQTFTITVNKHPTESRAVSQAELPLFAVGADATGPATVTVYKADGSVASTVTPFPGMTGGVRTAIADVNGDGVGDLIAGTGPGVVARVRVFDAVTGAMLFDITPFEDFTGGVFVAAGDFTGDGMADLVVTPDLSGGPRVEVYRGGDFTRIANFFGIDDPDFRGGARATAGDINGDGIADLVVSAGFGGGPRISVYDGAALAQGKQVHPVGDFFLFEATLRNGAYVAVGDVDGDGLGDIIGGAGPGGGPRVLVISGRTLLGAGADAAISSPVANFFAGDTSNRDGVRVAAKDLDGDPFADVVTGAGSGGGSRVTTYRGATLKAGSSTPDQDFDAVPDFTGGVFVG</sequence>
<dbReference type="OrthoDB" id="230391at2"/>
<keyword evidence="4" id="KW-0406">Ion transport</keyword>
<evidence type="ECO:0000256" key="3">
    <source>
        <dbReference type="ARBA" id="ARBA00022837"/>
    </source>
</evidence>
<keyword evidence="7" id="KW-1185">Reference proteome</keyword>
<name>A0A5C1AK04_9BACT</name>
<dbReference type="Gene3D" id="2.130.10.130">
    <property type="entry name" value="Integrin alpha, N-terminal"/>
    <property type="match status" value="1"/>
</dbReference>
<dbReference type="SMART" id="SM00237">
    <property type="entry name" value="Calx_beta"/>
    <property type="match status" value="4"/>
</dbReference>
<keyword evidence="1" id="KW-0732">Signal</keyword>
<reference evidence="7" key="1">
    <citation type="submission" date="2019-08" db="EMBL/GenBank/DDBJ databases">
        <title>Limnoglobus roseus gen. nov., sp. nov., a novel freshwater planctomycete with a giant genome from the family Gemmataceae.</title>
        <authorList>
            <person name="Kulichevskaya I.S."/>
            <person name="Naumoff D.G."/>
            <person name="Miroshnikov K."/>
            <person name="Ivanova A."/>
            <person name="Philippov D.A."/>
            <person name="Hakobyan A."/>
            <person name="Rijpstra I.C."/>
            <person name="Sinninghe Damste J.S."/>
            <person name="Liesack W."/>
            <person name="Dedysh S.N."/>
        </authorList>
    </citation>
    <scope>NUCLEOTIDE SEQUENCE [LARGE SCALE GENOMIC DNA]</scope>
    <source>
        <strain evidence="7">PX52</strain>
    </source>
</reference>
<feature type="domain" description="Calx-beta" evidence="5">
    <location>
        <begin position="2098"/>
        <end position="2198"/>
    </location>
</feature>
<evidence type="ECO:0000313" key="7">
    <source>
        <dbReference type="Proteomes" id="UP000324974"/>
    </source>
</evidence>
<dbReference type="Proteomes" id="UP000324974">
    <property type="component" value="Chromosome"/>
</dbReference>
<dbReference type="Gene3D" id="2.60.40.10">
    <property type="entry name" value="Immunoglobulins"/>
    <property type="match status" value="1"/>
</dbReference>
<evidence type="ECO:0000313" key="6">
    <source>
        <dbReference type="EMBL" id="QEL19200.1"/>
    </source>
</evidence>
<protein>
    <submittedName>
        <fullName evidence="6">Calx-beta domain protein</fullName>
    </submittedName>
</protein>
<keyword evidence="4" id="KW-0813">Transport</keyword>
<evidence type="ECO:0000256" key="4">
    <source>
        <dbReference type="ARBA" id="ARBA00023065"/>
    </source>
</evidence>
<dbReference type="PANTHER" id="PTHR11878:SF65">
    <property type="entry name" value="NA_CA-EXCHANGE PROTEIN, ISOFORM G"/>
    <property type="match status" value="1"/>
</dbReference>
<keyword evidence="3" id="KW-0106">Calcium</keyword>
<dbReference type="GO" id="GO:0007154">
    <property type="term" value="P:cell communication"/>
    <property type="evidence" value="ECO:0007669"/>
    <property type="project" value="InterPro"/>
</dbReference>
<feature type="domain" description="Calx-beta" evidence="5">
    <location>
        <begin position="2322"/>
        <end position="2422"/>
    </location>
</feature>
<dbReference type="InterPro" id="IPR051171">
    <property type="entry name" value="CaCA"/>
</dbReference>
<dbReference type="EMBL" id="CP042425">
    <property type="protein sequence ID" value="QEL19200.1"/>
    <property type="molecule type" value="Genomic_DNA"/>
</dbReference>
<dbReference type="GO" id="GO:0030001">
    <property type="term" value="P:metal ion transport"/>
    <property type="evidence" value="ECO:0007669"/>
    <property type="project" value="TreeGrafter"/>
</dbReference>
<dbReference type="InterPro" id="IPR028994">
    <property type="entry name" value="Integrin_alpha_N"/>
</dbReference>
<dbReference type="Gene3D" id="2.60.40.2030">
    <property type="match status" value="5"/>
</dbReference>
<dbReference type="GO" id="GO:0016020">
    <property type="term" value="C:membrane"/>
    <property type="evidence" value="ECO:0007669"/>
    <property type="project" value="InterPro"/>
</dbReference>
<dbReference type="InterPro" id="IPR038081">
    <property type="entry name" value="CalX-like_sf"/>
</dbReference>
<dbReference type="PANTHER" id="PTHR11878">
    <property type="entry name" value="SODIUM/CALCIUM EXCHANGER"/>
    <property type="match status" value="1"/>
</dbReference>
<evidence type="ECO:0000256" key="2">
    <source>
        <dbReference type="ARBA" id="ARBA00022737"/>
    </source>
</evidence>